<accession>A0A239SUY0</accession>
<dbReference type="STRING" id="1123308.GCA_000380085_01677"/>
<proteinExistence type="predicted"/>
<organism evidence="1 2">
    <name type="scientific">Streptococcus merionis</name>
    <dbReference type="NCBI Taxonomy" id="400065"/>
    <lineage>
        <taxon>Bacteria</taxon>
        <taxon>Bacillati</taxon>
        <taxon>Bacillota</taxon>
        <taxon>Bacilli</taxon>
        <taxon>Lactobacillales</taxon>
        <taxon>Streptococcaceae</taxon>
        <taxon>Streptococcus</taxon>
    </lineage>
</organism>
<keyword evidence="2" id="KW-1185">Reference proteome</keyword>
<name>A0A239SUY0_9STRE</name>
<evidence type="ECO:0000313" key="2">
    <source>
        <dbReference type="Proteomes" id="UP000215185"/>
    </source>
</evidence>
<reference evidence="1 2" key="1">
    <citation type="submission" date="2017-06" db="EMBL/GenBank/DDBJ databases">
        <authorList>
            <consortium name="Pathogen Informatics"/>
        </authorList>
    </citation>
    <scope>NUCLEOTIDE SEQUENCE [LARGE SCALE GENOMIC DNA]</scope>
    <source>
        <strain evidence="1 2">NCTC13788</strain>
    </source>
</reference>
<protein>
    <submittedName>
        <fullName evidence="1">Membrane protein</fullName>
    </submittedName>
</protein>
<dbReference type="Proteomes" id="UP000215185">
    <property type="component" value="Chromosome 1"/>
</dbReference>
<gene>
    <name evidence="1" type="ORF">SAMEA4412692_01374</name>
</gene>
<dbReference type="KEGG" id="smen:SAMEA4412692_1374"/>
<dbReference type="RefSeq" id="WP_018374213.1">
    <property type="nucleotide sequence ID" value="NZ_LT906439.1"/>
</dbReference>
<evidence type="ECO:0000313" key="1">
    <source>
        <dbReference type="EMBL" id="SNU89136.1"/>
    </source>
</evidence>
<dbReference type="Pfam" id="PF12669">
    <property type="entry name" value="FeoB_associated"/>
    <property type="match status" value="1"/>
</dbReference>
<dbReference type="AlphaFoldDB" id="A0A239SUY0"/>
<dbReference type="EMBL" id="LT906439">
    <property type="protein sequence ID" value="SNU89136.1"/>
    <property type="molecule type" value="Genomic_DNA"/>
</dbReference>
<sequence>MFTTIVLGILIAIVVVLGLRSFVKGKGSCGDCDCTCPIKEEMRKASKVK</sequence>
<dbReference type="OrthoDB" id="2229043at2"/>